<dbReference type="EMBL" id="ML119715">
    <property type="protein sequence ID" value="RPA78174.1"/>
    <property type="molecule type" value="Genomic_DNA"/>
</dbReference>
<dbReference type="AlphaFoldDB" id="A0A3N4I8Q7"/>
<evidence type="ECO:0000313" key="1">
    <source>
        <dbReference type="EMBL" id="RPA78174.1"/>
    </source>
</evidence>
<evidence type="ECO:0000313" key="2">
    <source>
        <dbReference type="Proteomes" id="UP000275078"/>
    </source>
</evidence>
<name>A0A3N4I8Q7_ASCIM</name>
<accession>A0A3N4I8Q7</accession>
<sequence length="261" mass="29552">MPRPNLPPYPPTPSKHPFLHPLTSRPNRLTSHFWHYELQIPIFRLHTLSGPATLPELLSPGPNTQLYLEILYEHPSRSWLGRKKQLCRVLLGLWVVVKDGLATTEEYYPAAMARLWGVPGPEASSGDDYDGDGCGGGGSLCLGCNPKSPLARLPRSCESVGCNGQSVDGIEGRLCVFEVLRVMEIERLLREERGKIRWWRRRPVPAAWGVSGFPLRHRCIARFVDARVRITLAMCLDPRLLFVAEQDRQLQMSQFAAVMYW</sequence>
<gene>
    <name evidence="1" type="ORF">BJ508DRAFT_329553</name>
</gene>
<proteinExistence type="predicted"/>
<reference evidence="1 2" key="1">
    <citation type="journal article" date="2018" name="Nat. Ecol. Evol.">
        <title>Pezizomycetes genomes reveal the molecular basis of ectomycorrhizal truffle lifestyle.</title>
        <authorList>
            <person name="Murat C."/>
            <person name="Payen T."/>
            <person name="Noel B."/>
            <person name="Kuo A."/>
            <person name="Morin E."/>
            <person name="Chen J."/>
            <person name="Kohler A."/>
            <person name="Krizsan K."/>
            <person name="Balestrini R."/>
            <person name="Da Silva C."/>
            <person name="Montanini B."/>
            <person name="Hainaut M."/>
            <person name="Levati E."/>
            <person name="Barry K.W."/>
            <person name="Belfiori B."/>
            <person name="Cichocki N."/>
            <person name="Clum A."/>
            <person name="Dockter R.B."/>
            <person name="Fauchery L."/>
            <person name="Guy J."/>
            <person name="Iotti M."/>
            <person name="Le Tacon F."/>
            <person name="Lindquist E.A."/>
            <person name="Lipzen A."/>
            <person name="Malagnac F."/>
            <person name="Mello A."/>
            <person name="Molinier V."/>
            <person name="Miyauchi S."/>
            <person name="Poulain J."/>
            <person name="Riccioni C."/>
            <person name="Rubini A."/>
            <person name="Sitrit Y."/>
            <person name="Splivallo R."/>
            <person name="Traeger S."/>
            <person name="Wang M."/>
            <person name="Zifcakova L."/>
            <person name="Wipf D."/>
            <person name="Zambonelli A."/>
            <person name="Paolocci F."/>
            <person name="Nowrousian M."/>
            <person name="Ottonello S."/>
            <person name="Baldrian P."/>
            <person name="Spatafora J.W."/>
            <person name="Henrissat B."/>
            <person name="Nagy L.G."/>
            <person name="Aury J.M."/>
            <person name="Wincker P."/>
            <person name="Grigoriev I.V."/>
            <person name="Bonfante P."/>
            <person name="Martin F.M."/>
        </authorList>
    </citation>
    <scope>NUCLEOTIDE SEQUENCE [LARGE SCALE GENOMIC DNA]</scope>
    <source>
        <strain evidence="1 2">RN42</strain>
    </source>
</reference>
<keyword evidence="2" id="KW-1185">Reference proteome</keyword>
<dbReference type="Proteomes" id="UP000275078">
    <property type="component" value="Unassembled WGS sequence"/>
</dbReference>
<protein>
    <submittedName>
        <fullName evidence="1">Uncharacterized protein</fullName>
    </submittedName>
</protein>
<organism evidence="1 2">
    <name type="scientific">Ascobolus immersus RN42</name>
    <dbReference type="NCBI Taxonomy" id="1160509"/>
    <lineage>
        <taxon>Eukaryota</taxon>
        <taxon>Fungi</taxon>
        <taxon>Dikarya</taxon>
        <taxon>Ascomycota</taxon>
        <taxon>Pezizomycotina</taxon>
        <taxon>Pezizomycetes</taxon>
        <taxon>Pezizales</taxon>
        <taxon>Ascobolaceae</taxon>
        <taxon>Ascobolus</taxon>
    </lineage>
</organism>